<keyword evidence="1" id="KW-1133">Transmembrane helix</keyword>
<proteinExistence type="predicted"/>
<feature type="chain" id="PRO_5040486430" evidence="2">
    <location>
        <begin position="23"/>
        <end position="206"/>
    </location>
</feature>
<keyword evidence="2" id="KW-0732">Signal</keyword>
<reference evidence="3" key="1">
    <citation type="submission" date="2021-10" db="EMBL/GenBank/DDBJ databases">
        <title>Tropical sea cucumber genome reveals ecological adaptation and Cuvierian tubules defense mechanism.</title>
        <authorList>
            <person name="Chen T."/>
        </authorList>
    </citation>
    <scope>NUCLEOTIDE SEQUENCE</scope>
    <source>
        <strain evidence="3">Nanhai2018</strain>
        <tissue evidence="3">Muscle</tissue>
    </source>
</reference>
<evidence type="ECO:0000313" key="4">
    <source>
        <dbReference type="Proteomes" id="UP001152320"/>
    </source>
</evidence>
<evidence type="ECO:0000256" key="1">
    <source>
        <dbReference type="SAM" id="Phobius"/>
    </source>
</evidence>
<keyword evidence="4" id="KW-1185">Reference proteome</keyword>
<comment type="caution">
    <text evidence="3">The sequence shown here is derived from an EMBL/GenBank/DDBJ whole genome shotgun (WGS) entry which is preliminary data.</text>
</comment>
<sequence length="206" mass="23449">MKTLFQILWLCSAICLWRGTTAELNEWIIRDSNSRVCMKMEMDAVILHPIYDIASAVPADAQIVGDFTTCPENTAVFELTWVDKGFDWDIALHFDIVAQSYKLSRFSGTVVYEDGTIPRSWSYVEFSYPKAPWSRSMTCDLFITARARFMNLRWQPYAQLAGGDYGQGKECDHGKWTPVAIFFCIFVILFAIISSIFLYSIINAGG</sequence>
<feature type="transmembrane region" description="Helical" evidence="1">
    <location>
        <begin position="179"/>
        <end position="202"/>
    </location>
</feature>
<keyword evidence="1" id="KW-0472">Membrane</keyword>
<dbReference type="Gene3D" id="2.40.160.110">
    <property type="match status" value="1"/>
</dbReference>
<protein>
    <submittedName>
        <fullName evidence="3">Uncharacterized protein</fullName>
    </submittedName>
</protein>
<organism evidence="3 4">
    <name type="scientific">Holothuria leucospilota</name>
    <name type="common">Black long sea cucumber</name>
    <name type="synonym">Mertensiothuria leucospilota</name>
    <dbReference type="NCBI Taxonomy" id="206669"/>
    <lineage>
        <taxon>Eukaryota</taxon>
        <taxon>Metazoa</taxon>
        <taxon>Echinodermata</taxon>
        <taxon>Eleutherozoa</taxon>
        <taxon>Echinozoa</taxon>
        <taxon>Holothuroidea</taxon>
        <taxon>Aspidochirotacea</taxon>
        <taxon>Aspidochirotida</taxon>
        <taxon>Holothuriidae</taxon>
        <taxon>Holothuria</taxon>
    </lineage>
</organism>
<keyword evidence="1" id="KW-0812">Transmembrane</keyword>
<name>A0A9Q1BQQ1_HOLLE</name>
<evidence type="ECO:0000256" key="2">
    <source>
        <dbReference type="SAM" id="SignalP"/>
    </source>
</evidence>
<dbReference type="Proteomes" id="UP001152320">
    <property type="component" value="Chromosome 13"/>
</dbReference>
<accession>A0A9Q1BQQ1</accession>
<dbReference type="OrthoDB" id="10392590at2759"/>
<feature type="signal peptide" evidence="2">
    <location>
        <begin position="1"/>
        <end position="22"/>
    </location>
</feature>
<dbReference type="AlphaFoldDB" id="A0A9Q1BQQ1"/>
<evidence type="ECO:0000313" key="3">
    <source>
        <dbReference type="EMBL" id="KAJ8030875.1"/>
    </source>
</evidence>
<dbReference type="EMBL" id="JAIZAY010000013">
    <property type="protein sequence ID" value="KAJ8030875.1"/>
    <property type="molecule type" value="Genomic_DNA"/>
</dbReference>
<gene>
    <name evidence="3" type="ORF">HOLleu_27416</name>
</gene>